<comment type="similarity">
    <text evidence="1">Belongs to the ETF alpha-subunit/FixB family.</text>
</comment>
<dbReference type="SMART" id="SM00893">
    <property type="entry name" value="ETF"/>
    <property type="match status" value="1"/>
</dbReference>
<comment type="cofactor">
    <cofactor evidence="6">
        <name>FAD</name>
        <dbReference type="ChEBI" id="CHEBI:57692"/>
    </cofactor>
    <text evidence="6">Binds 1 FAD per dimer.</text>
</comment>
<feature type="binding site" evidence="6">
    <location>
        <position position="210"/>
    </location>
    <ligand>
        <name>FAD</name>
        <dbReference type="ChEBI" id="CHEBI:57692"/>
    </ligand>
</feature>
<evidence type="ECO:0000256" key="4">
    <source>
        <dbReference type="ARBA" id="ARBA00022827"/>
    </source>
</evidence>
<keyword evidence="9" id="KW-1185">Reference proteome</keyword>
<feature type="binding site" evidence="6">
    <location>
        <begin position="235"/>
        <end position="236"/>
    </location>
    <ligand>
        <name>FAD</name>
        <dbReference type="ChEBI" id="CHEBI:57692"/>
    </ligand>
</feature>
<dbReference type="InterPro" id="IPR014730">
    <property type="entry name" value="ETF_a/b_N"/>
</dbReference>
<feature type="binding site" evidence="6">
    <location>
        <begin position="266"/>
        <end position="273"/>
    </location>
    <ligand>
        <name>FAD</name>
        <dbReference type="ChEBI" id="CHEBI:57692"/>
    </ligand>
</feature>
<keyword evidence="5" id="KW-0249">Electron transport</keyword>
<dbReference type="Proteomes" id="UP000248706">
    <property type="component" value="Unassembled WGS sequence"/>
</dbReference>
<dbReference type="InterPro" id="IPR029035">
    <property type="entry name" value="DHS-like_NAD/FAD-binding_dom"/>
</dbReference>
<dbReference type="Pfam" id="PF01012">
    <property type="entry name" value="ETF"/>
    <property type="match status" value="1"/>
</dbReference>
<feature type="binding site" evidence="6">
    <location>
        <begin position="249"/>
        <end position="253"/>
    </location>
    <ligand>
        <name>FAD</name>
        <dbReference type="ChEBI" id="CHEBI:57692"/>
    </ligand>
</feature>
<dbReference type="Gene3D" id="3.40.50.620">
    <property type="entry name" value="HUPs"/>
    <property type="match status" value="1"/>
</dbReference>
<accession>A0A328VVF3</accession>
<keyword evidence="3" id="KW-0285">Flavoprotein</keyword>
<dbReference type="InterPro" id="IPR014731">
    <property type="entry name" value="ETF_asu_C"/>
</dbReference>
<evidence type="ECO:0000256" key="3">
    <source>
        <dbReference type="ARBA" id="ARBA00022630"/>
    </source>
</evidence>
<sequence>MAKTIWVLVEIEDGRPARSSLEVLSKAAHLGRAEAIVLGSAAATVAPSLGEFGAEKVYVHADPTYDTYLTLPAVDTLSDLLQRQQPDLLLFPTTYDVRDIAARLSARHNLGLITDATDLRYDESERLEVTVPWGGENVVVATHPYQGTGIVLARPKAFSVERFEGRQAEIEQLSVTLRPESQQMKILDRVEVQSEGPALEDASIIVSGGRGLGKPENYRLVEELATVLGGAPGATRAIVDAGWLPYSYQIGQTGKTVKPTLYIACGISGAIQHLAGMKGSKYIVAINKDEHAPIFSVADLGIVGDVLTVLPQLIEEVKRRKAQL</sequence>
<reference evidence="8 9" key="1">
    <citation type="submission" date="2016-08" db="EMBL/GenBank/DDBJ databases">
        <title>Analysis of Carbohydrate Active Enzymes in Thermogemmatispora T81 Reveals Carbohydrate Degradation Ability.</title>
        <authorList>
            <person name="Tomazini A."/>
            <person name="Lal S."/>
            <person name="Stott M."/>
            <person name="Henrissat B."/>
            <person name="Polikarpov I."/>
            <person name="Sparling R."/>
            <person name="Levin D.B."/>
        </authorList>
    </citation>
    <scope>NUCLEOTIDE SEQUENCE [LARGE SCALE GENOMIC DNA]</scope>
    <source>
        <strain evidence="8 9">T81</strain>
    </source>
</reference>
<dbReference type="Gene3D" id="3.40.50.1220">
    <property type="entry name" value="TPP-binding domain"/>
    <property type="match status" value="1"/>
</dbReference>
<dbReference type="InterPro" id="IPR018206">
    <property type="entry name" value="ETF_asu_C_CS"/>
</dbReference>
<dbReference type="PANTHER" id="PTHR43153:SF1">
    <property type="entry name" value="ELECTRON TRANSFER FLAVOPROTEIN SUBUNIT ALPHA, MITOCHONDRIAL"/>
    <property type="match status" value="1"/>
</dbReference>
<dbReference type="PANTHER" id="PTHR43153">
    <property type="entry name" value="ELECTRON TRANSFER FLAVOPROTEIN ALPHA"/>
    <property type="match status" value="1"/>
</dbReference>
<feature type="domain" description="Electron transfer flavoprotein alpha/beta-subunit N-terminal" evidence="7">
    <location>
        <begin position="5"/>
        <end position="196"/>
    </location>
</feature>
<dbReference type="FunFam" id="3.40.50.1220:FF:000001">
    <property type="entry name" value="Electron transfer flavoprotein, alpha subunit"/>
    <property type="match status" value="1"/>
</dbReference>
<dbReference type="PIRSF" id="PIRSF000089">
    <property type="entry name" value="Electra_flavoP_a"/>
    <property type="match status" value="1"/>
</dbReference>
<evidence type="ECO:0000313" key="9">
    <source>
        <dbReference type="Proteomes" id="UP000248706"/>
    </source>
</evidence>
<comment type="caution">
    <text evidence="8">The sequence shown here is derived from an EMBL/GenBank/DDBJ whole genome shotgun (WGS) entry which is preliminary data.</text>
</comment>
<dbReference type="SUPFAM" id="SSF52402">
    <property type="entry name" value="Adenine nucleotide alpha hydrolases-like"/>
    <property type="match status" value="1"/>
</dbReference>
<dbReference type="InterPro" id="IPR001308">
    <property type="entry name" value="ETF_a/FixB"/>
</dbReference>
<dbReference type="AlphaFoldDB" id="A0A328VVF3"/>
<evidence type="ECO:0000313" key="8">
    <source>
        <dbReference type="EMBL" id="RAQ98075.1"/>
    </source>
</evidence>
<evidence type="ECO:0000256" key="2">
    <source>
        <dbReference type="ARBA" id="ARBA00022448"/>
    </source>
</evidence>
<name>A0A328VVF3_9CHLR</name>
<dbReference type="RefSeq" id="WP_112433034.1">
    <property type="nucleotide sequence ID" value="NZ_MCIF01000002.1"/>
</dbReference>
<dbReference type="OrthoDB" id="9770286at2"/>
<evidence type="ECO:0000256" key="5">
    <source>
        <dbReference type="ARBA" id="ARBA00022982"/>
    </source>
</evidence>
<dbReference type="SUPFAM" id="SSF52467">
    <property type="entry name" value="DHS-like NAD/FAD-binding domain"/>
    <property type="match status" value="1"/>
</dbReference>
<dbReference type="Pfam" id="PF00766">
    <property type="entry name" value="ETF_alpha"/>
    <property type="match status" value="1"/>
</dbReference>
<evidence type="ECO:0000256" key="1">
    <source>
        <dbReference type="ARBA" id="ARBA00005817"/>
    </source>
</evidence>
<dbReference type="PROSITE" id="PS00696">
    <property type="entry name" value="ETF_ALPHA"/>
    <property type="match status" value="1"/>
</dbReference>
<dbReference type="EMBL" id="MCIF01000002">
    <property type="protein sequence ID" value="RAQ98075.1"/>
    <property type="molecule type" value="Genomic_DNA"/>
</dbReference>
<protein>
    <submittedName>
        <fullName evidence="8">Electron transfer flavoprotein subunit alpha</fullName>
    </submittedName>
</protein>
<keyword evidence="2" id="KW-0813">Transport</keyword>
<gene>
    <name evidence="8" type="ORF">A4R35_21220</name>
</gene>
<keyword evidence="4 6" id="KW-0274">FAD</keyword>
<dbReference type="GO" id="GO:0050660">
    <property type="term" value="F:flavin adenine dinucleotide binding"/>
    <property type="evidence" value="ECO:0007669"/>
    <property type="project" value="InterPro"/>
</dbReference>
<dbReference type="GO" id="GO:0033539">
    <property type="term" value="P:fatty acid beta-oxidation using acyl-CoA dehydrogenase"/>
    <property type="evidence" value="ECO:0007669"/>
    <property type="project" value="TreeGrafter"/>
</dbReference>
<organism evidence="8 9">
    <name type="scientific">Thermogemmatispora tikiterensis</name>
    <dbReference type="NCBI Taxonomy" id="1825093"/>
    <lineage>
        <taxon>Bacteria</taxon>
        <taxon>Bacillati</taxon>
        <taxon>Chloroflexota</taxon>
        <taxon>Ktedonobacteria</taxon>
        <taxon>Thermogemmatisporales</taxon>
        <taxon>Thermogemmatisporaceae</taxon>
        <taxon>Thermogemmatispora</taxon>
    </lineage>
</organism>
<evidence type="ECO:0000256" key="6">
    <source>
        <dbReference type="PIRSR" id="PIRSR000089-1"/>
    </source>
</evidence>
<proteinExistence type="inferred from homology"/>
<feature type="binding site" evidence="6">
    <location>
        <position position="287"/>
    </location>
    <ligand>
        <name>FAD</name>
        <dbReference type="ChEBI" id="CHEBI:57692"/>
    </ligand>
</feature>
<dbReference type="GO" id="GO:0009055">
    <property type="term" value="F:electron transfer activity"/>
    <property type="evidence" value="ECO:0007669"/>
    <property type="project" value="InterPro"/>
</dbReference>
<evidence type="ECO:0000259" key="7">
    <source>
        <dbReference type="SMART" id="SM00893"/>
    </source>
</evidence>
<dbReference type="InterPro" id="IPR014729">
    <property type="entry name" value="Rossmann-like_a/b/a_fold"/>
</dbReference>